<evidence type="ECO:0000259" key="2">
    <source>
        <dbReference type="Pfam" id="PF25148"/>
    </source>
</evidence>
<reference evidence="3 4" key="1">
    <citation type="submission" date="2018-06" db="EMBL/GenBank/DDBJ databases">
        <title>Sphaerisporangium craniellae sp. nov., isolated from a marine sponge in the South China Sea.</title>
        <authorList>
            <person name="Li L."/>
        </authorList>
    </citation>
    <scope>NUCLEOTIDE SEQUENCE [LARGE SCALE GENOMIC DNA]</scope>
    <source>
        <strain evidence="3 4">CCTCC AA 208026</strain>
    </source>
</reference>
<dbReference type="EMBL" id="QOIL01000032">
    <property type="protein sequence ID" value="RCG20205.1"/>
    <property type="molecule type" value="Genomic_DNA"/>
</dbReference>
<gene>
    <name evidence="3" type="ORF">DQ384_37510</name>
</gene>
<dbReference type="Pfam" id="PF25148">
    <property type="entry name" value="DUF7824"/>
    <property type="match status" value="1"/>
</dbReference>
<dbReference type="OrthoDB" id="3245799at2"/>
<name>A0A367ERI3_9ACTN</name>
<feature type="compositionally biased region" description="Basic and acidic residues" evidence="1">
    <location>
        <begin position="585"/>
        <end position="597"/>
    </location>
</feature>
<protein>
    <recommendedName>
        <fullName evidence="2">DUF7824 domain-containing protein</fullName>
    </recommendedName>
</protein>
<feature type="region of interest" description="Disordered" evidence="1">
    <location>
        <begin position="579"/>
        <end position="602"/>
    </location>
</feature>
<evidence type="ECO:0000256" key="1">
    <source>
        <dbReference type="SAM" id="MobiDB-lite"/>
    </source>
</evidence>
<proteinExistence type="predicted"/>
<dbReference type="AlphaFoldDB" id="A0A367ERI3"/>
<keyword evidence="4" id="KW-1185">Reference proteome</keyword>
<dbReference type="Proteomes" id="UP000253094">
    <property type="component" value="Unassembled WGS sequence"/>
</dbReference>
<dbReference type="RefSeq" id="WP_114033631.1">
    <property type="nucleotide sequence ID" value="NZ_QOIL01000032.1"/>
</dbReference>
<evidence type="ECO:0000313" key="3">
    <source>
        <dbReference type="EMBL" id="RCG20205.1"/>
    </source>
</evidence>
<sequence>MTAWDEVRDLIDAGDAGELIERLAGLDHGERKLVADELRGHIPVLRAHAEAKQWERWEEERRRNEGEEHHWRGRPFMPVREPWEDWADLMRLAGAGTLSAVTAVAAWVTRGDFLVWRPFTGRTEFGDPAPVVRLLAHRPAQWQAELAVRLASRLRGPRDAGGALALAMLRHTGAEPPAHDPLVVAWLTAGPGPAPETSALAGQEREEDPLLLALLPRIFEAEGAGRALRNERAHPISPWLRKIRDLARAGSVSRESLLDGCVRRFLRGGSAQDLRFFVRLHELLDPSETEVEARRRDHLRLLPSAPGPVAELALRHLRRLDDHALADVVEALEGLLFRAEASLARPGLTWLDQTVLKAPERADELAPALATALQHQSSEVRHRATQLALKHARLFSPLGAERIREAVPALPPASGERLAAVFGGEVAAAPVAPPFAPPPIPEPPRVRAFPSVPDGAASMRSLGRSVDGWWEAERWLAGFVRLAGRDRQGLAEALERAHAGTRHPNLFDLRTWTNVEYWQEAIAKELITPGVEPPVPPDPSPVMVEKSQALDVSAFFAALAHAGTRTPEEEVKVHALEQGSPAHDGAGHDGAEPEGPGHDGAVTFTDLPTGLWYDIFSGAGLTTLGSEVALDVGPADEREEHATEVVAYHCDARADPARLSMAAVRPRSDLGSHRPQPEVPRDRLPDPHHVSRPHMFVLRRFAEVLAALKSGMLPPVLLATPTWSDGTLDPDVLVSRLEECEAAQAAPLPADLGQALLRLPRGAHLEAAARAARLASEAGRTVARLLAAGGIPDPEVELRWGYIEGATEYYLDERPPADSVHITLRSRLKFTPTGLDAVDELLTEPVGWTGEVHGGYMTWWTSIMPSHREVVAAHMLPHLLYQWNRPGVYPAHAAMLAPAGGPAGAATALIVAYFLAQPDGGHGVQVLLTMAARGDLPAAELGVQLGLLIRWTWFKQRHILEALNNAAERGAHHEVWQVLRALVPARLPAAGERPRGDLAGLVGFAVTVAQWTEARGEIPEVAAVAGRKGGGMFVQECRRLHEHLTRP</sequence>
<feature type="region of interest" description="Disordered" evidence="1">
    <location>
        <begin position="665"/>
        <end position="689"/>
    </location>
</feature>
<comment type="caution">
    <text evidence="3">The sequence shown here is derived from an EMBL/GenBank/DDBJ whole genome shotgun (WGS) entry which is preliminary data.</text>
</comment>
<accession>A0A367ERI3</accession>
<evidence type="ECO:0000313" key="4">
    <source>
        <dbReference type="Proteomes" id="UP000253094"/>
    </source>
</evidence>
<dbReference type="InterPro" id="IPR056726">
    <property type="entry name" value="DUF7824"/>
</dbReference>
<organism evidence="3 4">
    <name type="scientific">Sphaerisporangium album</name>
    <dbReference type="NCBI Taxonomy" id="509200"/>
    <lineage>
        <taxon>Bacteria</taxon>
        <taxon>Bacillati</taxon>
        <taxon>Actinomycetota</taxon>
        <taxon>Actinomycetes</taxon>
        <taxon>Streptosporangiales</taxon>
        <taxon>Streptosporangiaceae</taxon>
        <taxon>Sphaerisporangium</taxon>
    </lineage>
</organism>
<feature type="compositionally biased region" description="Basic and acidic residues" evidence="1">
    <location>
        <begin position="666"/>
        <end position="689"/>
    </location>
</feature>
<feature type="domain" description="DUF7824" evidence="2">
    <location>
        <begin position="688"/>
        <end position="782"/>
    </location>
</feature>